<dbReference type="EMBL" id="MRCU01000016">
    <property type="protein sequence ID" value="RKK07596.1"/>
    <property type="molecule type" value="Genomic_DNA"/>
</dbReference>
<evidence type="ECO:0000313" key="3">
    <source>
        <dbReference type="Proteomes" id="UP000270866"/>
    </source>
</evidence>
<comment type="caution">
    <text evidence="2">The sequence shown here is derived from an EMBL/GenBank/DDBJ whole genome shotgun (WGS) entry which is preliminary data.</text>
</comment>
<feature type="region of interest" description="Disordered" evidence="1">
    <location>
        <begin position="112"/>
        <end position="131"/>
    </location>
</feature>
<accession>A0A3L6MS37</accession>
<proteinExistence type="predicted"/>
<reference evidence="2 3" key="1">
    <citation type="journal article" date="2018" name="Sci. Rep.">
        <title>Characterisation of pathogen-specific regions and novel effector candidates in Fusarium oxysporum f. sp. cepae.</title>
        <authorList>
            <person name="Armitage A.D."/>
            <person name="Taylor A."/>
            <person name="Sobczyk M.K."/>
            <person name="Baxter L."/>
            <person name="Greenfield B.P."/>
            <person name="Bates H.J."/>
            <person name="Wilson F."/>
            <person name="Jackson A.C."/>
            <person name="Ott S."/>
            <person name="Harrison R.J."/>
            <person name="Clarkson J.P."/>
        </authorList>
    </citation>
    <scope>NUCLEOTIDE SEQUENCE [LARGE SCALE GENOMIC DNA]</scope>
    <source>
        <strain evidence="2 3">FoC_Fus2</strain>
    </source>
</reference>
<evidence type="ECO:0000256" key="1">
    <source>
        <dbReference type="SAM" id="MobiDB-lite"/>
    </source>
</evidence>
<sequence length="131" mass="14730">MAALETTPTQTNPDHPIRPAALVCRSDEICRSVGLRFEDGLSDGLSDGRSVSHTDRYRAIVALVQHHGGFFLRRQTVLPPMLVYEDSHHRPLLDLERQGRLHVQISPISVERRHHGDARFPRDPPAFPVAS</sequence>
<evidence type="ECO:0000313" key="2">
    <source>
        <dbReference type="EMBL" id="RKK07596.1"/>
    </source>
</evidence>
<name>A0A3L6MS37_FUSOX</name>
<organism evidence="2 3">
    <name type="scientific">Fusarium oxysporum f. sp. cepae</name>
    <dbReference type="NCBI Taxonomy" id="396571"/>
    <lineage>
        <taxon>Eukaryota</taxon>
        <taxon>Fungi</taxon>
        <taxon>Dikarya</taxon>
        <taxon>Ascomycota</taxon>
        <taxon>Pezizomycotina</taxon>
        <taxon>Sordariomycetes</taxon>
        <taxon>Hypocreomycetidae</taxon>
        <taxon>Hypocreales</taxon>
        <taxon>Nectriaceae</taxon>
        <taxon>Fusarium</taxon>
        <taxon>Fusarium oxysporum species complex</taxon>
    </lineage>
</organism>
<gene>
    <name evidence="2" type="ORF">BFJ65_g17801</name>
</gene>
<dbReference type="AlphaFoldDB" id="A0A3L6MS37"/>
<dbReference type="Proteomes" id="UP000270866">
    <property type="component" value="Unassembled WGS sequence"/>
</dbReference>
<protein>
    <submittedName>
        <fullName evidence="2">Uncharacterized protein</fullName>
    </submittedName>
</protein>